<sequence length="111" mass="11986">MDTGKYVSVEDLDSGGEAMKVKVIFALDEEPPTEAIVVKDAANAGEYVSVEELKPAGEGEFRTQKDPMLVLDTPVNAEKYVSVEELELAAEAIVEEVGASALTQRSRKADR</sequence>
<evidence type="ECO:0000313" key="2">
    <source>
        <dbReference type="Proteomes" id="UP001324427"/>
    </source>
</evidence>
<gene>
    <name evidence="1" type="ORF">LTR36_006907</name>
</gene>
<organism evidence="1 2">
    <name type="scientific">Oleoguttula mirabilis</name>
    <dbReference type="NCBI Taxonomy" id="1507867"/>
    <lineage>
        <taxon>Eukaryota</taxon>
        <taxon>Fungi</taxon>
        <taxon>Dikarya</taxon>
        <taxon>Ascomycota</taxon>
        <taxon>Pezizomycotina</taxon>
        <taxon>Dothideomycetes</taxon>
        <taxon>Dothideomycetidae</taxon>
        <taxon>Mycosphaerellales</taxon>
        <taxon>Teratosphaeriaceae</taxon>
        <taxon>Oleoguttula</taxon>
    </lineage>
</organism>
<name>A0AAV9JBR8_9PEZI</name>
<keyword evidence="2" id="KW-1185">Reference proteome</keyword>
<reference evidence="1 2" key="1">
    <citation type="submission" date="2021-11" db="EMBL/GenBank/DDBJ databases">
        <title>Black yeast isolated from Biological Soil Crust.</title>
        <authorList>
            <person name="Kurbessoian T."/>
        </authorList>
    </citation>
    <scope>NUCLEOTIDE SEQUENCE [LARGE SCALE GENOMIC DNA]</scope>
    <source>
        <strain evidence="1 2">CCFEE 5522</strain>
    </source>
</reference>
<protein>
    <submittedName>
        <fullName evidence="1">Uncharacterized protein</fullName>
    </submittedName>
</protein>
<comment type="caution">
    <text evidence="1">The sequence shown here is derived from an EMBL/GenBank/DDBJ whole genome shotgun (WGS) entry which is preliminary data.</text>
</comment>
<accession>A0AAV9JBR8</accession>
<dbReference type="EMBL" id="JAVFHQ010000043">
    <property type="protein sequence ID" value="KAK4542254.1"/>
    <property type="molecule type" value="Genomic_DNA"/>
</dbReference>
<proteinExistence type="predicted"/>
<evidence type="ECO:0000313" key="1">
    <source>
        <dbReference type="EMBL" id="KAK4542254.1"/>
    </source>
</evidence>
<dbReference type="Proteomes" id="UP001324427">
    <property type="component" value="Unassembled WGS sequence"/>
</dbReference>
<dbReference type="AlphaFoldDB" id="A0AAV9JBR8"/>